<accession>A0A0D3JLC2</accession>
<dbReference type="AlphaFoldDB" id="A0A0D3JLC2"/>
<dbReference type="Proteomes" id="UP000013827">
    <property type="component" value="Unassembled WGS sequence"/>
</dbReference>
<feature type="signal peptide" evidence="1">
    <location>
        <begin position="1"/>
        <end position="15"/>
    </location>
</feature>
<keyword evidence="1" id="KW-0732">Signal</keyword>
<sequence length="151" mass="16344">MRCLFLLFALASTSALDWQSTHPLRQAIRLVDPARARLLQSAQHGRWPRRSKPPRRSADEVSRRSELAALVLACTCTPRLASALQIPVILAARLLSRLAGPLGLGPHTHALIALCFSRSGLARLSPAAGKLRAKASDSVRVILPGTRLHLA</sequence>
<proteinExistence type="predicted"/>
<keyword evidence="3" id="KW-1185">Reference proteome</keyword>
<dbReference type="PaxDb" id="2903-EOD24307"/>
<reference evidence="2" key="2">
    <citation type="submission" date="2024-10" db="UniProtKB">
        <authorList>
            <consortium name="EnsemblProtists"/>
        </authorList>
    </citation>
    <scope>IDENTIFICATION</scope>
</reference>
<evidence type="ECO:0000313" key="2">
    <source>
        <dbReference type="EnsemblProtists" id="EOD24307"/>
    </source>
</evidence>
<reference evidence="3" key="1">
    <citation type="journal article" date="2013" name="Nature">
        <title>Pan genome of the phytoplankton Emiliania underpins its global distribution.</title>
        <authorList>
            <person name="Read B.A."/>
            <person name="Kegel J."/>
            <person name="Klute M.J."/>
            <person name="Kuo A."/>
            <person name="Lefebvre S.C."/>
            <person name="Maumus F."/>
            <person name="Mayer C."/>
            <person name="Miller J."/>
            <person name="Monier A."/>
            <person name="Salamov A."/>
            <person name="Young J."/>
            <person name="Aguilar M."/>
            <person name="Claverie J.M."/>
            <person name="Frickenhaus S."/>
            <person name="Gonzalez K."/>
            <person name="Herman E.K."/>
            <person name="Lin Y.C."/>
            <person name="Napier J."/>
            <person name="Ogata H."/>
            <person name="Sarno A.F."/>
            <person name="Shmutz J."/>
            <person name="Schroeder D."/>
            <person name="de Vargas C."/>
            <person name="Verret F."/>
            <person name="von Dassow P."/>
            <person name="Valentin K."/>
            <person name="Van de Peer Y."/>
            <person name="Wheeler G."/>
            <person name="Dacks J.B."/>
            <person name="Delwiche C.F."/>
            <person name="Dyhrman S.T."/>
            <person name="Glockner G."/>
            <person name="John U."/>
            <person name="Richards T."/>
            <person name="Worden A.Z."/>
            <person name="Zhang X."/>
            <person name="Grigoriev I.V."/>
            <person name="Allen A.E."/>
            <person name="Bidle K."/>
            <person name="Borodovsky M."/>
            <person name="Bowler C."/>
            <person name="Brownlee C."/>
            <person name="Cock J.M."/>
            <person name="Elias M."/>
            <person name="Gladyshev V.N."/>
            <person name="Groth M."/>
            <person name="Guda C."/>
            <person name="Hadaegh A."/>
            <person name="Iglesias-Rodriguez M.D."/>
            <person name="Jenkins J."/>
            <person name="Jones B.M."/>
            <person name="Lawson T."/>
            <person name="Leese F."/>
            <person name="Lindquist E."/>
            <person name="Lobanov A."/>
            <person name="Lomsadze A."/>
            <person name="Malik S.B."/>
            <person name="Marsh M.E."/>
            <person name="Mackinder L."/>
            <person name="Mock T."/>
            <person name="Mueller-Roeber B."/>
            <person name="Pagarete A."/>
            <person name="Parker M."/>
            <person name="Probert I."/>
            <person name="Quesneville H."/>
            <person name="Raines C."/>
            <person name="Rensing S.A."/>
            <person name="Riano-Pachon D.M."/>
            <person name="Richier S."/>
            <person name="Rokitta S."/>
            <person name="Shiraiwa Y."/>
            <person name="Soanes D.M."/>
            <person name="van der Giezen M."/>
            <person name="Wahlund T.M."/>
            <person name="Williams B."/>
            <person name="Wilson W."/>
            <person name="Wolfe G."/>
            <person name="Wurch L.L."/>
        </authorList>
    </citation>
    <scope>NUCLEOTIDE SEQUENCE</scope>
</reference>
<dbReference type="EnsemblProtists" id="EOD24307">
    <property type="protein sequence ID" value="EOD24307"/>
    <property type="gene ID" value="EMIHUDRAFT_115968"/>
</dbReference>
<name>A0A0D3JLC2_EMIH1</name>
<feature type="chain" id="PRO_5044288154" description="Secreted protein" evidence="1">
    <location>
        <begin position="16"/>
        <end position="151"/>
    </location>
</feature>
<evidence type="ECO:0000313" key="3">
    <source>
        <dbReference type="Proteomes" id="UP000013827"/>
    </source>
</evidence>
<dbReference type="RefSeq" id="XP_005776736.1">
    <property type="nucleotide sequence ID" value="XM_005776679.1"/>
</dbReference>
<dbReference type="HOGENOM" id="CLU_1734901_0_0_1"/>
<evidence type="ECO:0000256" key="1">
    <source>
        <dbReference type="SAM" id="SignalP"/>
    </source>
</evidence>
<evidence type="ECO:0008006" key="4">
    <source>
        <dbReference type="Google" id="ProtNLM"/>
    </source>
</evidence>
<protein>
    <recommendedName>
        <fullName evidence="4">Secreted protein</fullName>
    </recommendedName>
</protein>
<dbReference type="KEGG" id="ehx:EMIHUDRAFT_115968"/>
<dbReference type="GeneID" id="17269858"/>
<organism evidence="2 3">
    <name type="scientific">Emiliania huxleyi (strain CCMP1516)</name>
    <dbReference type="NCBI Taxonomy" id="280463"/>
    <lineage>
        <taxon>Eukaryota</taxon>
        <taxon>Haptista</taxon>
        <taxon>Haptophyta</taxon>
        <taxon>Prymnesiophyceae</taxon>
        <taxon>Isochrysidales</taxon>
        <taxon>Noelaerhabdaceae</taxon>
        <taxon>Emiliania</taxon>
    </lineage>
</organism>